<comment type="caution">
    <text evidence="1">The sequence shown here is derived from an EMBL/GenBank/DDBJ whole genome shotgun (WGS) entry which is preliminary data.</text>
</comment>
<dbReference type="Proteomes" id="UP001151760">
    <property type="component" value="Unassembled WGS sequence"/>
</dbReference>
<dbReference type="PANTHER" id="PTHR10492:SF96">
    <property type="entry name" value="ATP-DEPENDENT DNA HELICASE"/>
    <property type="match status" value="1"/>
</dbReference>
<reference evidence="1" key="1">
    <citation type="journal article" date="2022" name="Int. J. Mol. Sci.">
        <title>Draft Genome of Tanacetum Coccineum: Genomic Comparison of Closely Related Tanacetum-Family Plants.</title>
        <authorList>
            <person name="Yamashiro T."/>
            <person name="Shiraishi A."/>
            <person name="Nakayama K."/>
            <person name="Satake H."/>
        </authorList>
    </citation>
    <scope>NUCLEOTIDE SEQUENCE</scope>
</reference>
<evidence type="ECO:0000313" key="1">
    <source>
        <dbReference type="EMBL" id="GJT44740.1"/>
    </source>
</evidence>
<dbReference type="PANTHER" id="PTHR10492">
    <property type="match status" value="1"/>
</dbReference>
<gene>
    <name evidence="1" type="ORF">Tco_0953455</name>
</gene>
<keyword evidence="2" id="KW-1185">Reference proteome</keyword>
<sequence>MMHGPCGLAYPSAPCIQNNTRCKKDFSKEYCNETYIDKSGFVHYKRRDTWVTTSRQNVELDNGYVVPYNKKTDRVVAHISKNSTDVVGTSVGASTSRPQRVNDEIKNYLDARYISPHEACWRILEFQIHYREPAVQILYVHLQNMQRVIFKERDHLYSIVVNAQKKKTITEWLHYNEHNTDGRHLTYLNFPSKFVWYADGKYWRRRRRTNKSSIGRLTYVHPADGDLFYQRMLLCHQPGCTSFPRIRTVNDIVYPTCRAACEALGLLEDNQ</sequence>
<organism evidence="1 2">
    <name type="scientific">Tanacetum coccineum</name>
    <dbReference type="NCBI Taxonomy" id="301880"/>
    <lineage>
        <taxon>Eukaryota</taxon>
        <taxon>Viridiplantae</taxon>
        <taxon>Streptophyta</taxon>
        <taxon>Embryophyta</taxon>
        <taxon>Tracheophyta</taxon>
        <taxon>Spermatophyta</taxon>
        <taxon>Magnoliopsida</taxon>
        <taxon>eudicotyledons</taxon>
        <taxon>Gunneridae</taxon>
        <taxon>Pentapetalae</taxon>
        <taxon>asterids</taxon>
        <taxon>campanulids</taxon>
        <taxon>Asterales</taxon>
        <taxon>Asteraceae</taxon>
        <taxon>Asteroideae</taxon>
        <taxon>Anthemideae</taxon>
        <taxon>Anthemidinae</taxon>
        <taxon>Tanacetum</taxon>
    </lineage>
</organism>
<reference evidence="1" key="2">
    <citation type="submission" date="2022-01" db="EMBL/GenBank/DDBJ databases">
        <authorList>
            <person name="Yamashiro T."/>
            <person name="Shiraishi A."/>
            <person name="Satake H."/>
            <person name="Nakayama K."/>
        </authorList>
    </citation>
    <scope>NUCLEOTIDE SEQUENCE</scope>
</reference>
<name>A0ABQ5E026_9ASTR</name>
<protein>
    <submittedName>
        <fullName evidence="1">Uncharacterized protein</fullName>
    </submittedName>
</protein>
<accession>A0ABQ5E026</accession>
<proteinExistence type="predicted"/>
<evidence type="ECO:0000313" key="2">
    <source>
        <dbReference type="Proteomes" id="UP001151760"/>
    </source>
</evidence>
<dbReference type="EMBL" id="BQNB010015840">
    <property type="protein sequence ID" value="GJT44740.1"/>
    <property type="molecule type" value="Genomic_DNA"/>
</dbReference>